<dbReference type="Proteomes" id="UP000190868">
    <property type="component" value="Chromosome"/>
</dbReference>
<evidence type="ECO:0000313" key="1">
    <source>
        <dbReference type="EMBL" id="AQW88092.1"/>
    </source>
</evidence>
<dbReference type="EMBL" id="CP017258">
    <property type="protein sequence ID" value="AQW88092.1"/>
    <property type="molecule type" value="Genomic_DNA"/>
</dbReference>
<dbReference type="GeneID" id="56566890"/>
<sequence length="67" mass="7803">MSEEQITKDEFELKLEQDSIALQQCQADKNLKTCFDCEALFKCEIRKSYVYSVYNSMSKGQQGGFEF</sequence>
<organism evidence="1 2">
    <name type="scientific">Campylobacter pinnipediorum subsp. caledonicus</name>
    <dbReference type="NCBI Taxonomy" id="1874362"/>
    <lineage>
        <taxon>Bacteria</taxon>
        <taxon>Pseudomonadati</taxon>
        <taxon>Campylobacterota</taxon>
        <taxon>Epsilonproteobacteria</taxon>
        <taxon>Campylobacterales</taxon>
        <taxon>Campylobacteraceae</taxon>
        <taxon>Campylobacter</taxon>
    </lineage>
</organism>
<evidence type="ECO:0000313" key="2">
    <source>
        <dbReference type="Proteomes" id="UP000190868"/>
    </source>
</evidence>
<keyword evidence="2" id="KW-1185">Reference proteome</keyword>
<reference evidence="2" key="1">
    <citation type="submission" date="2016-09" db="EMBL/GenBank/DDBJ databases">
        <title>Comparative genomics of the Campylobacter concisus group.</title>
        <authorList>
            <person name="Miller W.G."/>
            <person name="Yee E."/>
            <person name="Chapman M.H."/>
            <person name="Huynh S."/>
            <person name="Bono J.L."/>
            <person name="On S.L.W."/>
            <person name="StLeger J."/>
            <person name="Foster G."/>
            <person name="Parker C.T."/>
        </authorList>
    </citation>
    <scope>NUCLEOTIDE SEQUENCE [LARGE SCALE GENOMIC DNA]</scope>
    <source>
        <strain evidence="2">RM18021</strain>
    </source>
</reference>
<accession>A0A1S6U8V0</accession>
<dbReference type="RefSeq" id="WP_078423636.1">
    <property type="nucleotide sequence ID" value="NZ_CP017018.1"/>
</dbReference>
<name>A0A1S6U8V0_9BACT</name>
<proteinExistence type="predicted"/>
<protein>
    <submittedName>
        <fullName evidence="1">Uncharacterized protein</fullName>
    </submittedName>
</protein>
<dbReference type="AlphaFoldDB" id="A0A1S6U8V0"/>
<gene>
    <name evidence="1" type="ORF">CPIN18021_1298</name>
</gene>
<dbReference type="KEGG" id="cpin:CPIN18020_1249"/>